<evidence type="ECO:0000256" key="3">
    <source>
        <dbReference type="ARBA" id="ARBA00023082"/>
    </source>
</evidence>
<dbReference type="InterPro" id="IPR014293">
    <property type="entry name" value="RNA_pol_sigma70_actinobac"/>
</dbReference>
<dbReference type="SUPFAM" id="SSF88659">
    <property type="entry name" value="Sigma3 and sigma4 domains of RNA polymerase sigma factors"/>
    <property type="match status" value="1"/>
</dbReference>
<feature type="domain" description="RNA polymerase sigma-70 region 2" evidence="7">
    <location>
        <begin position="125"/>
        <end position="189"/>
    </location>
</feature>
<keyword evidence="3" id="KW-0731">Sigma factor</keyword>
<dbReference type="Gene3D" id="1.10.1740.10">
    <property type="match status" value="1"/>
</dbReference>
<feature type="compositionally biased region" description="Low complexity" evidence="6">
    <location>
        <begin position="59"/>
        <end position="94"/>
    </location>
</feature>
<accession>A0A6P1NPB8</accession>
<dbReference type="GO" id="GO:0006352">
    <property type="term" value="P:DNA-templated transcription initiation"/>
    <property type="evidence" value="ECO:0007669"/>
    <property type="project" value="InterPro"/>
</dbReference>
<evidence type="ECO:0000259" key="7">
    <source>
        <dbReference type="Pfam" id="PF04542"/>
    </source>
</evidence>
<sequence length="313" mass="34448">MKDGTESAGPVALQTLESDPPEYGTARAKTVTVDLNAMSTLDPALEAMYEASEREAKTSSDATASSDAPAGSGAQPEAEVPAPAEPVSAEPVSAGPEPVSAEQPVDVATESAEERRVRFERDAMQYVDQLYSAAMRMARNPADAEDLVQEAYTKAFSAFHQYKPGTNLKAWLYRILTNTYINLYRKRQREPLQSNSDTIEDWQLARAESHTSRGLRSAEAEALDHLPDSDVKRALQSIPEEFRLAVYFADVEGFAYKEISDIMNTPIGTVMSRLHRGRKMLRDMLADYAAERGFKGAVDSQDTAASTQQENRK</sequence>
<name>A0A6P1NPB8_9MICC</name>
<dbReference type="InterPro" id="IPR013324">
    <property type="entry name" value="RNA_pol_sigma_r3/r4-like"/>
</dbReference>
<dbReference type="GO" id="GO:0016987">
    <property type="term" value="F:sigma factor activity"/>
    <property type="evidence" value="ECO:0007669"/>
    <property type="project" value="UniProtKB-KW"/>
</dbReference>
<dbReference type="AlphaFoldDB" id="A0A6P1NPB8"/>
<keyword evidence="10" id="KW-1185">Reference proteome</keyword>
<evidence type="ECO:0000256" key="2">
    <source>
        <dbReference type="ARBA" id="ARBA00023015"/>
    </source>
</evidence>
<dbReference type="InterPro" id="IPR039425">
    <property type="entry name" value="RNA_pol_sigma-70-like"/>
</dbReference>
<proteinExistence type="inferred from homology"/>
<keyword evidence="4" id="KW-0238">DNA-binding</keyword>
<dbReference type="GO" id="GO:0006950">
    <property type="term" value="P:response to stress"/>
    <property type="evidence" value="ECO:0007669"/>
    <property type="project" value="UniProtKB-ARBA"/>
</dbReference>
<feature type="region of interest" description="Disordered" evidence="6">
    <location>
        <begin position="1"/>
        <end position="28"/>
    </location>
</feature>
<evidence type="ECO:0000256" key="4">
    <source>
        <dbReference type="ARBA" id="ARBA00023125"/>
    </source>
</evidence>
<dbReference type="Gene3D" id="1.10.10.10">
    <property type="entry name" value="Winged helix-like DNA-binding domain superfamily/Winged helix DNA-binding domain"/>
    <property type="match status" value="1"/>
</dbReference>
<keyword evidence="5" id="KW-0804">Transcription</keyword>
<dbReference type="Pfam" id="PF08281">
    <property type="entry name" value="Sigma70_r4_2"/>
    <property type="match status" value="1"/>
</dbReference>
<evidence type="ECO:0000256" key="5">
    <source>
        <dbReference type="ARBA" id="ARBA00023163"/>
    </source>
</evidence>
<dbReference type="NCBIfam" id="TIGR02937">
    <property type="entry name" value="sigma70-ECF"/>
    <property type="match status" value="1"/>
</dbReference>
<dbReference type="PANTHER" id="PTHR43133">
    <property type="entry name" value="RNA POLYMERASE ECF-TYPE SIGMA FACTO"/>
    <property type="match status" value="1"/>
</dbReference>
<dbReference type="InterPro" id="IPR014284">
    <property type="entry name" value="RNA_pol_sigma-70_dom"/>
</dbReference>
<dbReference type="Proteomes" id="UP000464186">
    <property type="component" value="Chromosome"/>
</dbReference>
<dbReference type="SUPFAM" id="SSF88946">
    <property type="entry name" value="Sigma2 domain of RNA polymerase sigma factors"/>
    <property type="match status" value="1"/>
</dbReference>
<dbReference type="PANTHER" id="PTHR43133:SF59">
    <property type="entry name" value="ECF RNA POLYMERASE SIGMA FACTOR SIGR"/>
    <property type="match status" value="1"/>
</dbReference>
<dbReference type="InterPro" id="IPR013249">
    <property type="entry name" value="RNA_pol_sigma70_r4_t2"/>
</dbReference>
<feature type="domain" description="RNA polymerase sigma factor 70 region 4 type 2" evidence="8">
    <location>
        <begin position="231"/>
        <end position="281"/>
    </location>
</feature>
<dbReference type="InterPro" id="IPR013325">
    <property type="entry name" value="RNA_pol_sigma_r2"/>
</dbReference>
<protein>
    <submittedName>
        <fullName evidence="9">Sigma-70 family RNA polymerase sigma factor</fullName>
    </submittedName>
</protein>
<dbReference type="InterPro" id="IPR007627">
    <property type="entry name" value="RNA_pol_sigma70_r2"/>
</dbReference>
<reference evidence="9 10" key="1">
    <citation type="submission" date="2020-01" db="EMBL/GenBank/DDBJ databases">
        <title>Pseudarthrobacter psychrotolerans sp. nov., isolated from antarctic soil.</title>
        <authorList>
            <person name="Shin Y."/>
            <person name="Park W."/>
        </authorList>
    </citation>
    <scope>NUCLEOTIDE SEQUENCE [LARGE SCALE GENOMIC DNA]</scope>
    <source>
        <strain evidence="9 10">YJ56</strain>
    </source>
</reference>
<keyword evidence="2" id="KW-0805">Transcription regulation</keyword>
<evidence type="ECO:0000313" key="9">
    <source>
        <dbReference type="EMBL" id="QHK22216.1"/>
    </source>
</evidence>
<comment type="similarity">
    <text evidence="1">Belongs to the sigma-70 factor family. ECF subfamily.</text>
</comment>
<evidence type="ECO:0000259" key="8">
    <source>
        <dbReference type="Pfam" id="PF08281"/>
    </source>
</evidence>
<feature type="region of interest" description="Disordered" evidence="6">
    <location>
        <begin position="46"/>
        <end position="113"/>
    </location>
</feature>
<organism evidence="9 10">
    <name type="scientific">Pseudarthrobacter psychrotolerans</name>
    <dbReference type="NCBI Taxonomy" id="2697569"/>
    <lineage>
        <taxon>Bacteria</taxon>
        <taxon>Bacillati</taxon>
        <taxon>Actinomycetota</taxon>
        <taxon>Actinomycetes</taxon>
        <taxon>Micrococcales</taxon>
        <taxon>Micrococcaceae</taxon>
        <taxon>Pseudarthrobacter</taxon>
    </lineage>
</organism>
<dbReference type="InterPro" id="IPR036388">
    <property type="entry name" value="WH-like_DNA-bd_sf"/>
</dbReference>
<dbReference type="GO" id="GO:0003677">
    <property type="term" value="F:DNA binding"/>
    <property type="evidence" value="ECO:0007669"/>
    <property type="project" value="UniProtKB-KW"/>
</dbReference>
<evidence type="ECO:0000256" key="6">
    <source>
        <dbReference type="SAM" id="MobiDB-lite"/>
    </source>
</evidence>
<dbReference type="KEGG" id="psey:GU243_07320"/>
<evidence type="ECO:0000256" key="1">
    <source>
        <dbReference type="ARBA" id="ARBA00010641"/>
    </source>
</evidence>
<dbReference type="NCBIfam" id="TIGR02947">
    <property type="entry name" value="SigH_actino"/>
    <property type="match status" value="1"/>
</dbReference>
<evidence type="ECO:0000313" key="10">
    <source>
        <dbReference type="Proteomes" id="UP000464186"/>
    </source>
</evidence>
<dbReference type="Pfam" id="PF04542">
    <property type="entry name" value="Sigma70_r2"/>
    <property type="match status" value="1"/>
</dbReference>
<dbReference type="EMBL" id="CP047898">
    <property type="protein sequence ID" value="QHK22216.1"/>
    <property type="molecule type" value="Genomic_DNA"/>
</dbReference>
<dbReference type="CDD" id="cd06171">
    <property type="entry name" value="Sigma70_r4"/>
    <property type="match status" value="1"/>
</dbReference>
<dbReference type="FunFam" id="1.10.10.10:FF:000068">
    <property type="entry name" value="RNA polymerase sigma factor"/>
    <property type="match status" value="1"/>
</dbReference>
<gene>
    <name evidence="9" type="ORF">GU243_07320</name>
</gene>